<dbReference type="HOGENOM" id="CLU_1849985_0_0_1"/>
<dbReference type="EMBL" id="KI274133">
    <property type="protein sequence ID" value="ESA24201.1"/>
    <property type="molecule type" value="Genomic_DNA"/>
</dbReference>
<reference evidence="1" key="1">
    <citation type="submission" date="2013-07" db="EMBL/GenBank/DDBJ databases">
        <title>The genome of an arbuscular mycorrhizal fungus provides insights into the evolution of the oldest plant symbiosis.</title>
        <authorList>
            <consortium name="DOE Joint Genome Institute"/>
            <person name="Tisserant E."/>
            <person name="Malbreil M."/>
            <person name="Kuo A."/>
            <person name="Kohler A."/>
            <person name="Symeonidi A."/>
            <person name="Balestrini R."/>
            <person name="Charron P."/>
            <person name="Duensing N."/>
            <person name="Frei-dit-Frey N."/>
            <person name="Gianinazzi-Pearson V."/>
            <person name="Gilbert B."/>
            <person name="Handa Y."/>
            <person name="Hijri M."/>
            <person name="Kaul R."/>
            <person name="Kawaguchi M."/>
            <person name="Krajinski F."/>
            <person name="Lammers P."/>
            <person name="Lapierre D."/>
            <person name="Masclaux F.G."/>
            <person name="Murat C."/>
            <person name="Morin E."/>
            <person name="Ndikumana S."/>
            <person name="Pagni M."/>
            <person name="Petitpierre D."/>
            <person name="Requena N."/>
            <person name="Rosikiewicz P."/>
            <person name="Riley R."/>
            <person name="Saito K."/>
            <person name="San Clemente H."/>
            <person name="Shapiro H."/>
            <person name="van Tuinen D."/>
            <person name="Becard G."/>
            <person name="Bonfante P."/>
            <person name="Paszkowski U."/>
            <person name="Shachar-Hill Y."/>
            <person name="Young J.P."/>
            <person name="Sanders I.R."/>
            <person name="Henrissat B."/>
            <person name="Rensing S.A."/>
            <person name="Grigoriev I.V."/>
            <person name="Corradi N."/>
            <person name="Roux C."/>
            <person name="Martin F."/>
        </authorList>
    </citation>
    <scope>NUCLEOTIDE SEQUENCE</scope>
    <source>
        <strain evidence="1">DAOM 197198</strain>
    </source>
</reference>
<evidence type="ECO:0000313" key="1">
    <source>
        <dbReference type="EMBL" id="ESA24201.1"/>
    </source>
</evidence>
<gene>
    <name evidence="1" type="ORF">GLOINDRAFT_83808</name>
</gene>
<accession>U9V8F1</accession>
<name>U9V8F1_RHIID</name>
<protein>
    <submittedName>
        <fullName evidence="1">Uncharacterized protein</fullName>
    </submittedName>
</protein>
<organism evidence="1">
    <name type="scientific">Rhizophagus irregularis (strain DAOM 181602 / DAOM 197198 / MUCL 43194)</name>
    <name type="common">Arbuscular mycorrhizal fungus</name>
    <name type="synonym">Glomus intraradices</name>
    <dbReference type="NCBI Taxonomy" id="747089"/>
    <lineage>
        <taxon>Eukaryota</taxon>
        <taxon>Fungi</taxon>
        <taxon>Fungi incertae sedis</taxon>
        <taxon>Mucoromycota</taxon>
        <taxon>Glomeromycotina</taxon>
        <taxon>Glomeromycetes</taxon>
        <taxon>Glomerales</taxon>
        <taxon>Glomeraceae</taxon>
        <taxon>Rhizophagus</taxon>
    </lineage>
</organism>
<proteinExistence type="predicted"/>
<feature type="non-terminal residue" evidence="1">
    <location>
        <position position="1"/>
    </location>
</feature>
<dbReference type="AlphaFoldDB" id="U9V8F1"/>
<dbReference type="VEuPathDB" id="FungiDB:RhiirFUN_019590"/>
<sequence>IIPCIFQALKPETKATLSGPLVFGLQLKSVKKARESRKRGNLIKPAINCTSSTLEKRAKKIASKVLASFNNDIKGVYHQSDEIVLKSVEFSVNKLDFQLDYEEVLQPIIKDIQELGHGYELEINNQRVWVIEVATEFDE</sequence>